<dbReference type="GO" id="GO:0003777">
    <property type="term" value="F:microtubule motor activity"/>
    <property type="evidence" value="ECO:0007669"/>
    <property type="project" value="InterPro"/>
</dbReference>
<dbReference type="InterPro" id="IPR036961">
    <property type="entry name" value="Kinesin_motor_dom_sf"/>
</dbReference>
<keyword evidence="11" id="KW-1185">Reference proteome</keyword>
<dbReference type="OrthoDB" id="9802624at2759"/>
<dbReference type="Gene3D" id="3.40.850.10">
    <property type="entry name" value="Kinesin motor domain"/>
    <property type="match status" value="1"/>
</dbReference>
<reference evidence="10 11" key="1">
    <citation type="journal article" date="2018" name="Mol. Genet. Genomics">
        <title>The red deer Cervus elaphus genome CerEla1.0: sequencing, annotating, genes, and chromosomes.</title>
        <authorList>
            <person name="Bana N.A."/>
            <person name="Nyiri A."/>
            <person name="Nagy J."/>
            <person name="Frank K."/>
            <person name="Nagy T."/>
            <person name="Steger V."/>
            <person name="Schiller M."/>
            <person name="Lakatos P."/>
            <person name="Sugar L."/>
            <person name="Horn P."/>
            <person name="Barta E."/>
            <person name="Orosz L."/>
        </authorList>
    </citation>
    <scope>NUCLEOTIDE SEQUENCE [LARGE SCALE GENOMIC DNA]</scope>
    <source>
        <strain evidence="10">Hungarian</strain>
    </source>
</reference>
<evidence type="ECO:0000256" key="7">
    <source>
        <dbReference type="ARBA" id="ARBA00023212"/>
    </source>
</evidence>
<name>A0A212C4K8_CEREH</name>
<evidence type="ECO:0000256" key="8">
    <source>
        <dbReference type="PROSITE-ProRule" id="PRU00283"/>
    </source>
</evidence>
<dbReference type="Proteomes" id="UP000242450">
    <property type="component" value="Chromosome 30"/>
</dbReference>
<dbReference type="Pfam" id="PF00225">
    <property type="entry name" value="Kinesin"/>
    <property type="match status" value="1"/>
</dbReference>
<keyword evidence="6" id="KW-0505">Motor protein</keyword>
<dbReference type="GO" id="GO:0005874">
    <property type="term" value="C:microtubule"/>
    <property type="evidence" value="ECO:0007669"/>
    <property type="project" value="TreeGrafter"/>
</dbReference>
<comment type="caution">
    <text evidence="10">The sequence shown here is derived from an EMBL/GenBank/DDBJ whole genome shotgun (WGS) entry which is preliminary data.</text>
</comment>
<dbReference type="GO" id="GO:0007018">
    <property type="term" value="P:microtubule-based movement"/>
    <property type="evidence" value="ECO:0007669"/>
    <property type="project" value="InterPro"/>
</dbReference>
<dbReference type="InterPro" id="IPR027417">
    <property type="entry name" value="P-loop_NTPase"/>
</dbReference>
<evidence type="ECO:0000256" key="4">
    <source>
        <dbReference type="ARBA" id="ARBA00022840"/>
    </source>
</evidence>
<evidence type="ECO:0000256" key="3">
    <source>
        <dbReference type="ARBA" id="ARBA00022741"/>
    </source>
</evidence>
<evidence type="ECO:0000313" key="11">
    <source>
        <dbReference type="Proteomes" id="UP000242450"/>
    </source>
</evidence>
<dbReference type="PROSITE" id="PS50067">
    <property type="entry name" value="KINESIN_MOTOR_2"/>
    <property type="match status" value="1"/>
</dbReference>
<keyword evidence="7" id="KW-0206">Cytoskeleton</keyword>
<dbReference type="GO" id="GO:0000278">
    <property type="term" value="P:mitotic cell cycle"/>
    <property type="evidence" value="ECO:0007669"/>
    <property type="project" value="TreeGrafter"/>
</dbReference>
<dbReference type="SUPFAM" id="SSF52540">
    <property type="entry name" value="P-loop containing nucleoside triphosphate hydrolases"/>
    <property type="match status" value="1"/>
</dbReference>
<dbReference type="PANTHER" id="PTHR47968">
    <property type="entry name" value="CENTROMERE PROTEIN E"/>
    <property type="match status" value="1"/>
</dbReference>
<dbReference type="PANTHER" id="PTHR47968:SF75">
    <property type="entry name" value="CENTROMERE-ASSOCIATED PROTEIN E"/>
    <property type="match status" value="1"/>
</dbReference>
<accession>A0A212C4K8</accession>
<evidence type="ECO:0000256" key="6">
    <source>
        <dbReference type="ARBA" id="ARBA00023175"/>
    </source>
</evidence>
<keyword evidence="2" id="KW-0963">Cytoplasm</keyword>
<sequence length="143" mass="16764">MQVRLLNSREEALGKDTQAYWKTDNNTIYQVDGSKSFHFDRVFHSNETTKNVYEETVTATGKTYTMMGSQEYLGVTPTAIHDTLQKIKKFPDREFLLRVSYMEIYNETITDLHCDAQKMKPLIIWEDFNRNAYVADLIEVVYT</sequence>
<keyword evidence="5" id="KW-0175">Coiled coil</keyword>
<proteinExistence type="inferred from homology"/>
<evidence type="ECO:0000313" key="10">
    <source>
        <dbReference type="EMBL" id="OWK00935.1"/>
    </source>
</evidence>
<dbReference type="InterPro" id="IPR001752">
    <property type="entry name" value="Kinesin_motor_dom"/>
</dbReference>
<keyword evidence="4" id="KW-0067">ATP-binding</keyword>
<dbReference type="AlphaFoldDB" id="A0A212C4K8"/>
<protein>
    <recommendedName>
        <fullName evidence="9">Kinesin motor domain-containing protein</fullName>
    </recommendedName>
</protein>
<evidence type="ECO:0000256" key="1">
    <source>
        <dbReference type="ARBA" id="ARBA00004245"/>
    </source>
</evidence>
<evidence type="ECO:0000256" key="2">
    <source>
        <dbReference type="ARBA" id="ARBA00022490"/>
    </source>
</evidence>
<dbReference type="EMBL" id="MKHE01000030">
    <property type="protein sequence ID" value="OWK00935.1"/>
    <property type="molecule type" value="Genomic_DNA"/>
</dbReference>
<keyword evidence="3" id="KW-0547">Nucleotide-binding</keyword>
<gene>
    <name evidence="10" type="ORF">Celaphus_00016615</name>
</gene>
<comment type="similarity">
    <text evidence="8">Belongs to the TRAFAC class myosin-kinesin ATPase superfamily. Kinesin family.</text>
</comment>
<dbReference type="GO" id="GO:0008017">
    <property type="term" value="F:microtubule binding"/>
    <property type="evidence" value="ECO:0007669"/>
    <property type="project" value="InterPro"/>
</dbReference>
<comment type="caution">
    <text evidence="8">Lacks conserved residue(s) required for the propagation of feature annotation.</text>
</comment>
<feature type="domain" description="Kinesin motor" evidence="9">
    <location>
        <begin position="1"/>
        <end position="143"/>
    </location>
</feature>
<dbReference type="SMART" id="SM00129">
    <property type="entry name" value="KISc"/>
    <property type="match status" value="1"/>
</dbReference>
<comment type="subcellular location">
    <subcellularLocation>
        <location evidence="1">Cytoplasm</location>
        <location evidence="1">Cytoskeleton</location>
    </subcellularLocation>
</comment>
<evidence type="ECO:0000259" key="9">
    <source>
        <dbReference type="PROSITE" id="PS50067"/>
    </source>
</evidence>
<dbReference type="GO" id="GO:0005524">
    <property type="term" value="F:ATP binding"/>
    <property type="evidence" value="ECO:0007669"/>
    <property type="project" value="UniProtKB-KW"/>
</dbReference>
<dbReference type="InterPro" id="IPR027640">
    <property type="entry name" value="Kinesin-like_fam"/>
</dbReference>
<evidence type="ECO:0000256" key="5">
    <source>
        <dbReference type="ARBA" id="ARBA00023054"/>
    </source>
</evidence>
<organism evidence="10 11">
    <name type="scientific">Cervus elaphus hippelaphus</name>
    <name type="common">European red deer</name>
    <dbReference type="NCBI Taxonomy" id="46360"/>
    <lineage>
        <taxon>Eukaryota</taxon>
        <taxon>Metazoa</taxon>
        <taxon>Chordata</taxon>
        <taxon>Craniata</taxon>
        <taxon>Vertebrata</taxon>
        <taxon>Euteleostomi</taxon>
        <taxon>Mammalia</taxon>
        <taxon>Eutheria</taxon>
        <taxon>Laurasiatheria</taxon>
        <taxon>Artiodactyla</taxon>
        <taxon>Ruminantia</taxon>
        <taxon>Pecora</taxon>
        <taxon>Cervidae</taxon>
        <taxon>Cervinae</taxon>
        <taxon>Cervus</taxon>
    </lineage>
</organism>